<dbReference type="InterPro" id="IPR015424">
    <property type="entry name" value="PyrdxlP-dep_Trfase"/>
</dbReference>
<dbReference type="InterPro" id="IPR015422">
    <property type="entry name" value="PyrdxlP-dep_Trfase_small"/>
</dbReference>
<keyword evidence="7" id="KW-1185">Reference proteome</keyword>
<gene>
    <name evidence="6" type="ORF">JK386_01855</name>
</gene>
<keyword evidence="2" id="KW-0663">Pyridoxal phosphate</keyword>
<dbReference type="Gene3D" id="3.90.550.10">
    <property type="entry name" value="Spore Coat Polysaccharide Biosynthesis Protein SpsA, Chain A"/>
    <property type="match status" value="1"/>
</dbReference>
<dbReference type="RefSeq" id="WP_205289921.1">
    <property type="nucleotide sequence ID" value="NZ_CP074406.1"/>
</dbReference>
<keyword evidence="3 6" id="KW-0032">Aminotransferase</keyword>
<dbReference type="InterPro" id="IPR029044">
    <property type="entry name" value="Nucleotide-diphossugar_trans"/>
</dbReference>
<accession>A0A939BWR4</accession>
<feature type="domain" description="MobA-like NTP transferase" evidence="5">
    <location>
        <begin position="3"/>
        <end position="134"/>
    </location>
</feature>
<dbReference type="Gene3D" id="3.40.640.10">
    <property type="entry name" value="Type I PLP-dependent aspartate aminotransferase-like (Major domain)"/>
    <property type="match status" value="1"/>
</dbReference>
<evidence type="ECO:0000256" key="1">
    <source>
        <dbReference type="ARBA" id="ARBA00001933"/>
    </source>
</evidence>
<comment type="similarity">
    <text evidence="3">Belongs to the class-I pyridoxal-phosphate-dependent aminotransferase family.</text>
</comment>
<organism evidence="6 7">
    <name type="scientific">Nocardioides faecalis</name>
    <dbReference type="NCBI Taxonomy" id="2803858"/>
    <lineage>
        <taxon>Bacteria</taxon>
        <taxon>Bacillati</taxon>
        <taxon>Actinomycetota</taxon>
        <taxon>Actinomycetes</taxon>
        <taxon>Propionibacteriales</taxon>
        <taxon>Nocardioidaceae</taxon>
        <taxon>Nocardioides</taxon>
    </lineage>
</organism>
<dbReference type="Proteomes" id="UP000663791">
    <property type="component" value="Unassembled WGS sequence"/>
</dbReference>
<comment type="caution">
    <text evidence="6">The sequence shown here is derived from an EMBL/GenBank/DDBJ whole genome shotgun (WGS) entry which is preliminary data.</text>
</comment>
<dbReference type="GO" id="GO:0016779">
    <property type="term" value="F:nucleotidyltransferase activity"/>
    <property type="evidence" value="ECO:0007669"/>
    <property type="project" value="UniProtKB-ARBA"/>
</dbReference>
<dbReference type="InterPro" id="IPR015421">
    <property type="entry name" value="PyrdxlP-dep_Trfase_major"/>
</dbReference>
<dbReference type="CDD" id="cd00609">
    <property type="entry name" value="AAT_like"/>
    <property type="match status" value="1"/>
</dbReference>
<dbReference type="GO" id="GO:0008483">
    <property type="term" value="F:transaminase activity"/>
    <property type="evidence" value="ECO:0007669"/>
    <property type="project" value="UniProtKB-KW"/>
</dbReference>
<dbReference type="GO" id="GO:0030170">
    <property type="term" value="F:pyridoxal phosphate binding"/>
    <property type="evidence" value="ECO:0007669"/>
    <property type="project" value="InterPro"/>
</dbReference>
<dbReference type="InterPro" id="IPR004839">
    <property type="entry name" value="Aminotransferase_I/II_large"/>
</dbReference>
<keyword evidence="3" id="KW-0808">Transferase</keyword>
<evidence type="ECO:0000313" key="7">
    <source>
        <dbReference type="Proteomes" id="UP000663791"/>
    </source>
</evidence>
<dbReference type="PANTHER" id="PTHR42885">
    <property type="entry name" value="HISTIDINOL-PHOSPHATE AMINOTRANSFERASE-RELATED"/>
    <property type="match status" value="1"/>
</dbReference>
<dbReference type="EMBL" id="JAERTX010000001">
    <property type="protein sequence ID" value="MBM9458638.1"/>
    <property type="molecule type" value="Genomic_DNA"/>
</dbReference>
<dbReference type="AlphaFoldDB" id="A0A939BWR4"/>
<dbReference type="CDD" id="cd02523">
    <property type="entry name" value="PC_cytidylyltransferase"/>
    <property type="match status" value="1"/>
</dbReference>
<dbReference type="SUPFAM" id="SSF53448">
    <property type="entry name" value="Nucleotide-diphospho-sugar transferases"/>
    <property type="match status" value="1"/>
</dbReference>
<dbReference type="Pfam" id="PF00155">
    <property type="entry name" value="Aminotran_1_2"/>
    <property type="match status" value="1"/>
</dbReference>
<dbReference type="InterPro" id="IPR004838">
    <property type="entry name" value="NHTrfase_class1_PyrdxlP-BS"/>
</dbReference>
<dbReference type="SUPFAM" id="SSF53383">
    <property type="entry name" value="PLP-dependent transferases"/>
    <property type="match status" value="1"/>
</dbReference>
<dbReference type="Gene3D" id="3.90.1150.10">
    <property type="entry name" value="Aspartate Aminotransferase, domain 1"/>
    <property type="match status" value="1"/>
</dbReference>
<dbReference type="PROSITE" id="PS00105">
    <property type="entry name" value="AA_TRANSFER_CLASS_1"/>
    <property type="match status" value="1"/>
</dbReference>
<evidence type="ECO:0000259" key="4">
    <source>
        <dbReference type="Pfam" id="PF00155"/>
    </source>
</evidence>
<evidence type="ECO:0000313" key="6">
    <source>
        <dbReference type="EMBL" id="MBM9458638.1"/>
    </source>
</evidence>
<dbReference type="PANTHER" id="PTHR42885:SF1">
    <property type="entry name" value="THREONINE-PHOSPHATE DECARBOXYLASE"/>
    <property type="match status" value="1"/>
</dbReference>
<dbReference type="EC" id="2.6.1.-" evidence="3"/>
<evidence type="ECO:0000256" key="3">
    <source>
        <dbReference type="RuleBase" id="RU000481"/>
    </source>
</evidence>
<feature type="domain" description="Aminotransferase class I/classII large" evidence="4">
    <location>
        <begin position="320"/>
        <end position="599"/>
    </location>
</feature>
<dbReference type="Pfam" id="PF12804">
    <property type="entry name" value="NTP_transf_3"/>
    <property type="match status" value="1"/>
</dbReference>
<protein>
    <recommendedName>
        <fullName evidence="3">Aminotransferase</fullName>
        <ecNumber evidence="3">2.6.1.-</ecNumber>
    </recommendedName>
</protein>
<dbReference type="InterPro" id="IPR025877">
    <property type="entry name" value="MobA-like_NTP_Trfase"/>
</dbReference>
<name>A0A939BWR4_9ACTN</name>
<comment type="cofactor">
    <cofactor evidence="1 3">
        <name>pyridoxal 5'-phosphate</name>
        <dbReference type="ChEBI" id="CHEBI:597326"/>
    </cofactor>
</comment>
<reference evidence="6" key="1">
    <citation type="submission" date="2021-01" db="EMBL/GenBank/DDBJ databases">
        <title>Novel species in genus Nocardioides.</title>
        <authorList>
            <person name="Zhang G."/>
        </authorList>
    </citation>
    <scope>NUCLEOTIDE SEQUENCE</scope>
    <source>
        <strain evidence="6">Zg-536</strain>
    </source>
</reference>
<evidence type="ECO:0000256" key="2">
    <source>
        <dbReference type="ARBA" id="ARBA00022898"/>
    </source>
</evidence>
<sequence length="606" mass="66858">MQALILAAGVGRRLGRLTRDRTKCMVEVHGRTLLERSLDALVEHGIERVVIVVGHHGQGVRDAVGSAYRGVPVTYVENVDHATTNNIHSLYLAAGEFATDDTLLLESDLIFEPRIIERLLAHPAPDVAAVAAYQPWMDGTMVTLGRDDVIEAFVPKRLVDGSAMGQYFKTVNIYKLSQQFIKDSYLPFLEAYVRSVGPNDYYEQVLRVIAGLDHHGLVGMPLEGEAWYEIDDVQDHQIAETLFAPTEVRYDHYLRRHGGFWRFPGLLDYCYLVNPYFPTPALRQELARSFETLLTEYPSGSAVQSHLGAKMFGGEPDCFLVGNGAAELIVALGEEVEARTVGVTVPTFEEYVKRFPHAEVITARGPGGGFETDLAHYLRLLERVDLLVLVNPDNPSGRCLRTEEVLTLLDRAERSGKRVLLDESFVDFADPAHATSLLTQDVLDAHPAAVVVKSISKSYGVPGARLGVLATRDAKLLARVARRLSVWNVNSVGEYFLQVIGHHQAEYVEACEQLRAERDHLTAELTATDGLRVLPSQANYLLCEVTTGASGTDVASRLLREHRVLVKDCAGKPGFGGLGPHLRVAVRDRADNEVLVRALRVVLSTA</sequence>
<proteinExistence type="inferred from homology"/>
<evidence type="ECO:0000259" key="5">
    <source>
        <dbReference type="Pfam" id="PF12804"/>
    </source>
</evidence>